<dbReference type="CDD" id="cd02440">
    <property type="entry name" value="AdoMet_MTases"/>
    <property type="match status" value="1"/>
</dbReference>
<dbReference type="STRING" id="156892.BM477_07015"/>
<dbReference type="InterPro" id="IPR029063">
    <property type="entry name" value="SAM-dependent_MTases_sf"/>
</dbReference>
<evidence type="ECO:0000313" key="6">
    <source>
        <dbReference type="Proteomes" id="UP000186465"/>
    </source>
</evidence>
<feature type="domain" description="RlmG N-terminal" evidence="4">
    <location>
        <begin position="5"/>
        <end position="167"/>
    </location>
</feature>
<dbReference type="InterPro" id="IPR007848">
    <property type="entry name" value="Small_mtfrase_dom"/>
</dbReference>
<dbReference type="GO" id="GO:0008757">
    <property type="term" value="F:S-adenosylmethionine-dependent methyltransferase activity"/>
    <property type="evidence" value="ECO:0007669"/>
    <property type="project" value="InterPro"/>
</dbReference>
<feature type="domain" description="Methyltransferase small" evidence="3">
    <location>
        <begin position="181"/>
        <end position="348"/>
    </location>
</feature>
<dbReference type="AlphaFoldDB" id="A0A1Q5PKF4"/>
<dbReference type="SUPFAM" id="SSF53335">
    <property type="entry name" value="S-adenosyl-L-methionine-dependent methyltransferases"/>
    <property type="match status" value="1"/>
</dbReference>
<reference evidence="6" key="1">
    <citation type="submission" date="2016-11" db="EMBL/GenBank/DDBJ databases">
        <title>Actinomyces gypaetusis sp. nov. isolated from Gypaetus barbatus in Qinghai Tibet Plateau China.</title>
        <authorList>
            <person name="Meng X."/>
        </authorList>
    </citation>
    <scope>NUCLEOTIDE SEQUENCE [LARGE SCALE GENOMIC DNA]</scope>
    <source>
        <strain evidence="6">DSM 15383</strain>
    </source>
</reference>
<dbReference type="GO" id="GO:0032259">
    <property type="term" value="P:methylation"/>
    <property type="evidence" value="ECO:0007669"/>
    <property type="project" value="UniProtKB-KW"/>
</dbReference>
<keyword evidence="2" id="KW-0808">Transferase</keyword>
<dbReference type="Proteomes" id="UP000186465">
    <property type="component" value="Unassembled WGS sequence"/>
</dbReference>
<protein>
    <submittedName>
        <fullName evidence="5">Uncharacterized protein</fullName>
    </submittedName>
</protein>
<dbReference type="OrthoDB" id="65624at2"/>
<accession>A0A1Q5PKF4</accession>
<organism evidence="5 6">
    <name type="scientific">Boudabousia marimammalium</name>
    <dbReference type="NCBI Taxonomy" id="156892"/>
    <lineage>
        <taxon>Bacteria</taxon>
        <taxon>Bacillati</taxon>
        <taxon>Actinomycetota</taxon>
        <taxon>Actinomycetes</taxon>
        <taxon>Actinomycetales</taxon>
        <taxon>Actinomycetaceae</taxon>
        <taxon>Boudabousia</taxon>
    </lineage>
</organism>
<evidence type="ECO:0000313" key="5">
    <source>
        <dbReference type="EMBL" id="OKL46698.1"/>
    </source>
</evidence>
<dbReference type="Gene3D" id="3.40.50.150">
    <property type="entry name" value="Vaccinia Virus protein VP39"/>
    <property type="match status" value="2"/>
</dbReference>
<dbReference type="PANTHER" id="PTHR47816:SF4">
    <property type="entry name" value="RIBOSOMAL RNA SMALL SUBUNIT METHYLTRANSFERASE C"/>
    <property type="match status" value="1"/>
</dbReference>
<evidence type="ECO:0000256" key="1">
    <source>
        <dbReference type="ARBA" id="ARBA00022603"/>
    </source>
</evidence>
<dbReference type="InterPro" id="IPR058679">
    <property type="entry name" value="RlmG_N"/>
</dbReference>
<keyword evidence="6" id="KW-1185">Reference proteome</keyword>
<keyword evidence="1" id="KW-0489">Methyltransferase</keyword>
<sequence>MTRLDELIIAQLTAAIPAREDKVTATGVVFTDPHGALLQHLLQRCDQVIVGARTYQQAETAAATATALESRHRVTIAGFDASLRLDQLLSHADTPLIAATHLPKSLAELNYYAQALAARRAGAPVTLVAGGNNKHMTRNQNTILTQAFARVRASRGQGKFRCLQAETPQEIADYQPVRGELWAVGGVFSGTNADHGGNLLATHAVRDLLSVGELPGPIIDLGCGNGSVARAINAALPDARIIATDTAADAIESARLNVPQVELVWDHSAQSLPDAEASAVLLNPPFHAGTTVDPTMVQGLLAAAHRLLRPSGVLYLVHNSHLRYRALLAESFRDVTQLGRDRRFTVLRAQV</sequence>
<dbReference type="PANTHER" id="PTHR47816">
    <property type="entry name" value="RIBOSOMAL RNA SMALL SUBUNIT METHYLTRANSFERASE C"/>
    <property type="match status" value="1"/>
</dbReference>
<dbReference type="RefSeq" id="WP_075361984.1">
    <property type="nucleotide sequence ID" value="NZ_MPDM01000008.1"/>
</dbReference>
<dbReference type="EMBL" id="MPDM01000008">
    <property type="protein sequence ID" value="OKL46698.1"/>
    <property type="molecule type" value="Genomic_DNA"/>
</dbReference>
<gene>
    <name evidence="5" type="ORF">BM477_07015</name>
</gene>
<dbReference type="Pfam" id="PF05175">
    <property type="entry name" value="MTS"/>
    <property type="match status" value="1"/>
</dbReference>
<comment type="caution">
    <text evidence="5">The sequence shown here is derived from an EMBL/GenBank/DDBJ whole genome shotgun (WGS) entry which is preliminary data.</text>
</comment>
<proteinExistence type="predicted"/>
<dbReference type="Pfam" id="PF26049">
    <property type="entry name" value="RLMG_N"/>
    <property type="match status" value="1"/>
</dbReference>
<name>A0A1Q5PKF4_9ACTO</name>
<dbReference type="InterPro" id="IPR046977">
    <property type="entry name" value="RsmC/RlmG"/>
</dbReference>
<evidence type="ECO:0000259" key="4">
    <source>
        <dbReference type="Pfam" id="PF26049"/>
    </source>
</evidence>
<evidence type="ECO:0000256" key="2">
    <source>
        <dbReference type="ARBA" id="ARBA00022679"/>
    </source>
</evidence>
<evidence type="ECO:0000259" key="3">
    <source>
        <dbReference type="Pfam" id="PF05175"/>
    </source>
</evidence>